<dbReference type="InterPro" id="IPR059179">
    <property type="entry name" value="MLKL-like_MCAfunc"/>
</dbReference>
<dbReference type="OrthoDB" id="1668230at2759"/>
<name>A0A6A4HD53_9AGAR</name>
<reference evidence="1" key="1">
    <citation type="journal article" date="2019" name="Environ. Microbiol.">
        <title>Fungal ecological strategies reflected in gene transcription - a case study of two litter decomposers.</title>
        <authorList>
            <person name="Barbi F."/>
            <person name="Kohler A."/>
            <person name="Barry K."/>
            <person name="Baskaran P."/>
            <person name="Daum C."/>
            <person name="Fauchery L."/>
            <person name="Ihrmark K."/>
            <person name="Kuo A."/>
            <person name="LaButti K."/>
            <person name="Lipzen A."/>
            <person name="Morin E."/>
            <person name="Grigoriev I.V."/>
            <person name="Henrissat B."/>
            <person name="Lindahl B."/>
            <person name="Martin F."/>
        </authorList>
    </citation>
    <scope>NUCLEOTIDE SEQUENCE</scope>
    <source>
        <strain evidence="1">JB14</strain>
    </source>
</reference>
<proteinExistence type="predicted"/>
<dbReference type="Proteomes" id="UP000799118">
    <property type="component" value="Unassembled WGS sequence"/>
</dbReference>
<sequence length="91" mass="10562">ATILLSRIWDAVDDVGSNRLACLRLTARCADFLLAIYDDVHQQGNKVKAEHDKPLKRLESSFNLILDLMRFVERDEIELRFCTRLRSVTSR</sequence>
<dbReference type="EMBL" id="ML769526">
    <property type="protein sequence ID" value="KAE9395736.1"/>
    <property type="molecule type" value="Genomic_DNA"/>
</dbReference>
<protein>
    <submittedName>
        <fullName evidence="1">Uncharacterized protein</fullName>
    </submittedName>
</protein>
<gene>
    <name evidence="1" type="ORF">BT96DRAFT_922669</name>
</gene>
<evidence type="ECO:0000313" key="1">
    <source>
        <dbReference type="EMBL" id="KAE9395736.1"/>
    </source>
</evidence>
<keyword evidence="2" id="KW-1185">Reference proteome</keyword>
<feature type="non-terminal residue" evidence="1">
    <location>
        <position position="1"/>
    </location>
</feature>
<evidence type="ECO:0000313" key="2">
    <source>
        <dbReference type="Proteomes" id="UP000799118"/>
    </source>
</evidence>
<dbReference type="AlphaFoldDB" id="A0A6A4HD53"/>
<accession>A0A6A4HD53</accession>
<organism evidence="1 2">
    <name type="scientific">Gymnopus androsaceus JB14</name>
    <dbReference type="NCBI Taxonomy" id="1447944"/>
    <lineage>
        <taxon>Eukaryota</taxon>
        <taxon>Fungi</taxon>
        <taxon>Dikarya</taxon>
        <taxon>Basidiomycota</taxon>
        <taxon>Agaricomycotina</taxon>
        <taxon>Agaricomycetes</taxon>
        <taxon>Agaricomycetidae</taxon>
        <taxon>Agaricales</taxon>
        <taxon>Marasmiineae</taxon>
        <taxon>Omphalotaceae</taxon>
        <taxon>Gymnopus</taxon>
    </lineage>
</organism>
<dbReference type="CDD" id="cd21037">
    <property type="entry name" value="MLKL_NTD"/>
    <property type="match status" value="1"/>
</dbReference>